<keyword evidence="2" id="KW-1185">Reference proteome</keyword>
<dbReference type="RefSeq" id="WP_190926802.1">
    <property type="nucleotide sequence ID" value="NZ_JACXJA010000009.1"/>
</dbReference>
<sequence>MMGSGPNGSFTARPITEMKEWIGLRRKGLRYAAVWLLVIGMVAGLSGQAMAWGGTYIYAPTGTISSPGMYSGSMHWVQDAATSHFVVTVLDTSTSTVIYSTPFIAQSAPVGATLGSYSIPAEDLWTIPTGITYELSVSTWSGHPLIGMTLIGLDKTSVVF</sequence>
<gene>
    <name evidence="1" type="ORF">IDH45_09205</name>
</gene>
<comment type="caution">
    <text evidence="1">The sequence shown here is derived from an EMBL/GenBank/DDBJ whole genome shotgun (WGS) entry which is preliminary data.</text>
</comment>
<dbReference type="EMBL" id="JACXJA010000009">
    <property type="protein sequence ID" value="MBD2862158.1"/>
    <property type="molecule type" value="Genomic_DNA"/>
</dbReference>
<evidence type="ECO:0000313" key="2">
    <source>
        <dbReference type="Proteomes" id="UP000639396"/>
    </source>
</evidence>
<organism evidence="1 2">
    <name type="scientific">Paenibacillus oceani</name>
    <dbReference type="NCBI Taxonomy" id="2772510"/>
    <lineage>
        <taxon>Bacteria</taxon>
        <taxon>Bacillati</taxon>
        <taxon>Bacillota</taxon>
        <taxon>Bacilli</taxon>
        <taxon>Bacillales</taxon>
        <taxon>Paenibacillaceae</taxon>
        <taxon>Paenibacillus</taxon>
    </lineage>
</organism>
<dbReference type="Proteomes" id="UP000639396">
    <property type="component" value="Unassembled WGS sequence"/>
</dbReference>
<name>A0A927GZE7_9BACL</name>
<accession>A0A927GZE7</accession>
<evidence type="ECO:0000313" key="1">
    <source>
        <dbReference type="EMBL" id="MBD2862158.1"/>
    </source>
</evidence>
<proteinExistence type="predicted"/>
<dbReference type="AlphaFoldDB" id="A0A927GZE7"/>
<protein>
    <submittedName>
        <fullName evidence="1">Uncharacterized protein</fullName>
    </submittedName>
</protein>
<reference evidence="1" key="1">
    <citation type="submission" date="2020-09" db="EMBL/GenBank/DDBJ databases">
        <title>A novel bacterium of genus Paenibacillus, isolated from South China Sea.</title>
        <authorList>
            <person name="Huang H."/>
            <person name="Mo K."/>
            <person name="Hu Y."/>
        </authorList>
    </citation>
    <scope>NUCLEOTIDE SEQUENCE</scope>
    <source>
        <strain evidence="1">IB182363</strain>
    </source>
</reference>